<evidence type="ECO:0000256" key="14">
    <source>
        <dbReference type="ARBA" id="ARBA00044898"/>
    </source>
</evidence>
<comment type="catalytic activity">
    <reaction evidence="17">
        <text>L-arginyl-glycine(out) = L-arginyl-glycine(in)</text>
        <dbReference type="Rhea" id="RHEA:79391"/>
        <dbReference type="ChEBI" id="CHEBI:229955"/>
    </reaction>
</comment>
<keyword evidence="29" id="KW-1185">Reference proteome</keyword>
<evidence type="ECO:0000256" key="19">
    <source>
        <dbReference type="ARBA" id="ARBA00044919"/>
    </source>
</evidence>
<feature type="transmembrane region" description="Helical" evidence="25">
    <location>
        <begin position="82"/>
        <end position="102"/>
    </location>
</feature>
<dbReference type="EMBL" id="CP038254">
    <property type="protein sequence ID" value="QBR84788.1"/>
    <property type="molecule type" value="Genomic_DNA"/>
</dbReference>
<comment type="catalytic activity">
    <reaction evidence="14">
        <text>L-aspartyl-L-lysine(out) = L-aspartyl-L-lysine(in)</text>
        <dbReference type="Rhea" id="RHEA:79411"/>
        <dbReference type="ChEBI" id="CHEBI:229953"/>
    </reaction>
</comment>
<evidence type="ECO:0000256" key="16">
    <source>
        <dbReference type="ARBA" id="ARBA00044900"/>
    </source>
</evidence>
<keyword evidence="5 25" id="KW-1133">Transmembrane helix</keyword>
<evidence type="ECO:0000313" key="30">
    <source>
        <dbReference type="Proteomes" id="UP000295517"/>
    </source>
</evidence>
<dbReference type="PATRIC" id="fig|454.4.peg.1856"/>
<feature type="domain" description="Major facilitator superfamily (MFS) profile" evidence="26">
    <location>
        <begin position="14"/>
        <end position="410"/>
    </location>
</feature>
<feature type="transmembrane region" description="Helical" evidence="25">
    <location>
        <begin position="260"/>
        <end position="280"/>
    </location>
</feature>
<dbReference type="RefSeq" id="WP_058502047.1">
    <property type="nucleotide sequence ID" value="NZ_CAAAJA010000113.1"/>
</dbReference>
<comment type="catalytic activity">
    <reaction evidence="18">
        <text>L-histidyl-L-alpha-amino acid(out) = L-histidyl-L-alpha-amino acid(in)</text>
        <dbReference type="Rhea" id="RHEA:79379"/>
        <dbReference type="ChEBI" id="CHEBI:229964"/>
    </reaction>
</comment>
<dbReference type="InterPro" id="IPR011701">
    <property type="entry name" value="MFS"/>
</dbReference>
<dbReference type="Proteomes" id="UP000054761">
    <property type="component" value="Unassembled WGS sequence"/>
</dbReference>
<evidence type="ECO:0000256" key="17">
    <source>
        <dbReference type="ARBA" id="ARBA00044903"/>
    </source>
</evidence>
<comment type="catalytic activity">
    <reaction evidence="16">
        <text>L-lysyl-L-lysine(out) = L-lysyl-L-lysine(in)</text>
        <dbReference type="Rhea" id="RHEA:79403"/>
        <dbReference type="ChEBI" id="CHEBI:229956"/>
    </reaction>
</comment>
<reference evidence="28 30" key="2">
    <citation type="submission" date="2019-03" db="EMBL/GenBank/DDBJ databases">
        <title>Diverse conjugative elements silence natural transformation in Legionella species.</title>
        <authorList>
            <person name="Durieux I."/>
            <person name="Ginevra C."/>
            <person name="Attaiech L."/>
            <person name="Picq K."/>
            <person name="Juan P.A."/>
            <person name="Jarraud S."/>
            <person name="Charpentier X."/>
        </authorList>
    </citation>
    <scope>NUCLEOTIDE SEQUENCE [LARGE SCALE GENOMIC DNA]</scope>
    <source>
        <strain evidence="28 30">HL-0427-4011</strain>
    </source>
</reference>
<dbReference type="CDD" id="cd06174">
    <property type="entry name" value="MFS"/>
    <property type="match status" value="1"/>
</dbReference>
<comment type="catalytic activity">
    <reaction evidence="15">
        <text>L-arginyl-L-alpha-amino acid(out) = L-arginyl-L-alpha-amino acid(in)</text>
        <dbReference type="Rhea" id="RHEA:79371"/>
        <dbReference type="ChEBI" id="CHEBI:84315"/>
    </reaction>
</comment>
<dbReference type="GO" id="GO:0005765">
    <property type="term" value="C:lysosomal membrane"/>
    <property type="evidence" value="ECO:0007669"/>
    <property type="project" value="UniProtKB-SubCell"/>
</dbReference>
<keyword evidence="6 25" id="KW-0472">Membrane</keyword>
<accession>A0A0W0VK38</accession>
<evidence type="ECO:0000256" key="5">
    <source>
        <dbReference type="ARBA" id="ARBA00022989"/>
    </source>
</evidence>
<feature type="transmembrane region" description="Helical" evidence="25">
    <location>
        <begin position="223"/>
        <end position="240"/>
    </location>
</feature>
<evidence type="ECO:0000256" key="12">
    <source>
        <dbReference type="ARBA" id="ARBA00044891"/>
    </source>
</evidence>
<evidence type="ECO:0000256" key="8">
    <source>
        <dbReference type="ARBA" id="ARBA00044876"/>
    </source>
</evidence>
<feature type="transmembrane region" description="Helical" evidence="25">
    <location>
        <begin position="289"/>
        <end position="308"/>
    </location>
</feature>
<comment type="subunit">
    <text evidence="24">Homodimer. Interacts with lysosomal protein GLMP (via lumenal domain); the interaction starts while both proteins are still in the endoplasmic reticulum and is required for stabilization of MFSD1 in lysosomes but has no direct effect on its targeting to lysosomes or transporter activity.</text>
</comment>
<sequence>MKLQNNITAKGIAVWLVCALFFIYECLLRTVLGTFQSSLMSELYLTTITFAFLSSTAYSLMFGPMQFAIGFIVDSFGIKKTMFVAVLICTVANIGFACSPTYTVAIIFRVVMGLGSSFGFICLLVTVYDWMPRNHIAFFIGLSQFIGTLGPMIAAGPLNALSNFLGVSWREIFILIAFSGLIIAFLVIFIVDKNKQHESHAIILRIRSNAANPIRKLLGEKQVWYIALFSACVYFSLEYLSENECQIFLKQKGFSDYFSAYMITVAWLGYAFGCVVMGYFSDKFHRRKSVMLASALLVLIALTGIIYLSLNEFLTAFCFILLGVGASGQSIGFAIMAEQCKEASLAVGLGINNAMIVAFVAIFPPFIGSLLKYAGQKQSLIMTYQYAFLVMMALSILAVILAGSLIRETYCKSVRENTPLTRPRYS</sequence>
<feature type="transmembrane region" description="Helical" evidence="25">
    <location>
        <begin position="172"/>
        <end position="191"/>
    </location>
</feature>
<evidence type="ECO:0000256" key="25">
    <source>
        <dbReference type="SAM" id="Phobius"/>
    </source>
</evidence>
<comment type="catalytic activity">
    <reaction evidence="11">
        <text>L-alpha-aminoacyl-L-histidine(out) = L-alpha-aminoacyl-L-histidine(in)</text>
        <dbReference type="Rhea" id="RHEA:79375"/>
        <dbReference type="ChEBI" id="CHEBI:229967"/>
    </reaction>
</comment>
<dbReference type="PROSITE" id="PS50850">
    <property type="entry name" value="MFS"/>
    <property type="match status" value="1"/>
</dbReference>
<evidence type="ECO:0000256" key="24">
    <source>
        <dbReference type="ARBA" id="ARBA00046376"/>
    </source>
</evidence>
<evidence type="ECO:0000256" key="4">
    <source>
        <dbReference type="ARBA" id="ARBA00022692"/>
    </source>
</evidence>
<evidence type="ECO:0000313" key="28">
    <source>
        <dbReference type="EMBL" id="QBR84788.1"/>
    </source>
</evidence>
<dbReference type="AlphaFoldDB" id="A0A0W0VK38"/>
<reference evidence="27 29" key="1">
    <citation type="submission" date="2015-11" db="EMBL/GenBank/DDBJ databases">
        <title>Genomic analysis of 38 Legionella species identifies large and diverse effector repertoires.</title>
        <authorList>
            <person name="Burstein D."/>
            <person name="Amaro F."/>
            <person name="Zusman T."/>
            <person name="Lifshitz Z."/>
            <person name="Cohen O."/>
            <person name="Gilbert J.A."/>
            <person name="Pupko T."/>
            <person name="Shuman H.A."/>
            <person name="Segal G."/>
        </authorList>
    </citation>
    <scope>NUCLEOTIDE SEQUENCE [LARGE SCALE GENOMIC DNA]</scope>
    <source>
        <strain evidence="27 29">Bercovier 4</strain>
    </source>
</reference>
<evidence type="ECO:0000313" key="29">
    <source>
        <dbReference type="Proteomes" id="UP000054761"/>
    </source>
</evidence>
<keyword evidence="4 25" id="KW-0812">Transmembrane</keyword>
<comment type="function">
    <text evidence="23">Lysosomal dipeptide uniporter that selectively exports lysine, arginine or histidine-containing dipeptides with a net positive charge from the lysosome lumen into the cytosol. Could play a role in a specific type of protein O-glycosylation indirectly regulating macrophages migration and tissue invasion. Also essential for liver homeostasis.</text>
</comment>
<evidence type="ECO:0000256" key="20">
    <source>
        <dbReference type="ARBA" id="ARBA00044924"/>
    </source>
</evidence>
<keyword evidence="7" id="KW-0458">Lysosome</keyword>
<evidence type="ECO:0000259" key="26">
    <source>
        <dbReference type="PROSITE" id="PS50850"/>
    </source>
</evidence>
<comment type="catalytic activity">
    <reaction evidence="8">
        <text>L-lysyl-L-alanine(out) = L-lysyl-L-alanine(in)</text>
        <dbReference type="Rhea" id="RHEA:79399"/>
        <dbReference type="ChEBI" id="CHEBI:229954"/>
    </reaction>
</comment>
<dbReference type="InterPro" id="IPR020846">
    <property type="entry name" value="MFS_dom"/>
</dbReference>
<dbReference type="Gene3D" id="1.20.1250.20">
    <property type="entry name" value="MFS general substrate transporter like domains"/>
    <property type="match status" value="2"/>
</dbReference>
<evidence type="ECO:0000256" key="13">
    <source>
        <dbReference type="ARBA" id="ARBA00044893"/>
    </source>
</evidence>
<protein>
    <recommendedName>
        <fullName evidence="21">Lysosomal dipeptide transporter MFSD1</fullName>
    </recommendedName>
    <alternativeName>
        <fullName evidence="22">Major facilitator superfamily domain-containing protein 1</fullName>
    </alternativeName>
</protein>
<name>A0A0W0VK38_9GAMM</name>
<comment type="catalytic activity">
    <reaction evidence="12">
        <text>L-lysyl-L-alpha-amino acid(out) = L-lysyl-L-alpha-amino acid(in)</text>
        <dbReference type="Rhea" id="RHEA:79387"/>
        <dbReference type="ChEBI" id="CHEBI:229965"/>
    </reaction>
</comment>
<evidence type="ECO:0000256" key="21">
    <source>
        <dbReference type="ARBA" id="ARBA00044985"/>
    </source>
</evidence>
<comment type="catalytic activity">
    <reaction evidence="20">
        <text>L-lysyl-glycine(out) = L-lysyl-glycine(in)</text>
        <dbReference type="Rhea" id="RHEA:79407"/>
        <dbReference type="ChEBI" id="CHEBI:191202"/>
    </reaction>
</comment>
<feature type="transmembrane region" description="Helical" evidence="25">
    <location>
        <begin position="43"/>
        <end position="61"/>
    </location>
</feature>
<evidence type="ECO:0000256" key="1">
    <source>
        <dbReference type="ARBA" id="ARBA00004155"/>
    </source>
</evidence>
<dbReference type="OrthoDB" id="5620971at2"/>
<comment type="catalytic activity">
    <reaction evidence="19">
        <text>L-alanyl-L-lysine(out) = L-alanyl-L-lysine(in)</text>
        <dbReference type="Rhea" id="RHEA:79415"/>
        <dbReference type="ChEBI" id="CHEBI:192470"/>
    </reaction>
</comment>
<dbReference type="Proteomes" id="UP000295517">
    <property type="component" value="Chromosome"/>
</dbReference>
<evidence type="ECO:0000256" key="3">
    <source>
        <dbReference type="ARBA" id="ARBA00022448"/>
    </source>
</evidence>
<evidence type="ECO:0000256" key="15">
    <source>
        <dbReference type="ARBA" id="ARBA00044899"/>
    </source>
</evidence>
<evidence type="ECO:0000256" key="2">
    <source>
        <dbReference type="ARBA" id="ARBA00008335"/>
    </source>
</evidence>
<proteinExistence type="inferred from homology"/>
<evidence type="ECO:0000256" key="23">
    <source>
        <dbReference type="ARBA" id="ARBA00045709"/>
    </source>
</evidence>
<comment type="catalytic activity">
    <reaction evidence="10">
        <text>L-alpha-aminoacyl-L-arginine(out) = L-alpha-aminoacyl-L-arginine(in)</text>
        <dbReference type="Rhea" id="RHEA:79367"/>
        <dbReference type="ChEBI" id="CHEBI:229968"/>
    </reaction>
</comment>
<comment type="subcellular location">
    <subcellularLocation>
        <location evidence="1">Lysosome membrane</location>
        <topology evidence="1">Multi-pass membrane protein</topology>
    </subcellularLocation>
</comment>
<comment type="similarity">
    <text evidence="2">Belongs to the major facilitator superfamily.</text>
</comment>
<gene>
    <name evidence="28" type="ORF">E3983_10735</name>
    <name evidence="27" type="ORF">Lisr_1708</name>
</gene>
<feature type="transmembrane region" description="Helical" evidence="25">
    <location>
        <begin position="137"/>
        <end position="160"/>
    </location>
</feature>
<evidence type="ECO:0000256" key="7">
    <source>
        <dbReference type="ARBA" id="ARBA00023228"/>
    </source>
</evidence>
<feature type="transmembrane region" description="Helical" evidence="25">
    <location>
        <begin position="314"/>
        <end position="336"/>
    </location>
</feature>
<evidence type="ECO:0000256" key="22">
    <source>
        <dbReference type="ARBA" id="ARBA00045018"/>
    </source>
</evidence>
<feature type="transmembrane region" description="Helical" evidence="25">
    <location>
        <begin position="108"/>
        <end position="130"/>
    </location>
</feature>
<dbReference type="SUPFAM" id="SSF103473">
    <property type="entry name" value="MFS general substrate transporter"/>
    <property type="match status" value="1"/>
</dbReference>
<dbReference type="GO" id="GO:0022857">
    <property type="term" value="F:transmembrane transporter activity"/>
    <property type="evidence" value="ECO:0007669"/>
    <property type="project" value="InterPro"/>
</dbReference>
<comment type="catalytic activity">
    <reaction evidence="9">
        <text>L-histidyl-glycine(out) = L-histidyl-glycine(in)</text>
        <dbReference type="Rhea" id="RHEA:79395"/>
        <dbReference type="ChEBI" id="CHEBI:229957"/>
    </reaction>
</comment>
<evidence type="ECO:0000256" key="10">
    <source>
        <dbReference type="ARBA" id="ARBA00044881"/>
    </source>
</evidence>
<keyword evidence="3" id="KW-0813">Transport</keyword>
<feature type="transmembrane region" description="Helical" evidence="25">
    <location>
        <begin position="386"/>
        <end position="406"/>
    </location>
</feature>
<evidence type="ECO:0000256" key="11">
    <source>
        <dbReference type="ARBA" id="ARBA00044884"/>
    </source>
</evidence>
<evidence type="ECO:0000256" key="18">
    <source>
        <dbReference type="ARBA" id="ARBA00044912"/>
    </source>
</evidence>
<dbReference type="PANTHER" id="PTHR23512">
    <property type="entry name" value="MAJOR FACILITATOR SUPERFAMILY DOMAIN-CONTAINING PROTEIN 1"/>
    <property type="match status" value="1"/>
</dbReference>
<evidence type="ECO:0000256" key="9">
    <source>
        <dbReference type="ARBA" id="ARBA00044878"/>
    </source>
</evidence>
<dbReference type="PANTHER" id="PTHR23512:SF3">
    <property type="entry name" value="MAJOR FACILITATOR SUPERFAMILY DOMAIN-CONTAINING PROTEIN 1"/>
    <property type="match status" value="1"/>
</dbReference>
<dbReference type="InterPro" id="IPR052187">
    <property type="entry name" value="MFSD1"/>
</dbReference>
<dbReference type="EMBL" id="LNYH01000100">
    <property type="protein sequence ID" value="KTD20463.1"/>
    <property type="molecule type" value="Genomic_DNA"/>
</dbReference>
<evidence type="ECO:0000256" key="6">
    <source>
        <dbReference type="ARBA" id="ARBA00023136"/>
    </source>
</evidence>
<feature type="transmembrane region" description="Helical" evidence="25">
    <location>
        <begin position="343"/>
        <end position="366"/>
    </location>
</feature>
<dbReference type="InterPro" id="IPR036259">
    <property type="entry name" value="MFS_trans_sf"/>
</dbReference>
<evidence type="ECO:0000313" key="27">
    <source>
        <dbReference type="EMBL" id="KTD20463.1"/>
    </source>
</evidence>
<dbReference type="Pfam" id="PF07690">
    <property type="entry name" value="MFS_1"/>
    <property type="match status" value="2"/>
</dbReference>
<organism evidence="27 29">
    <name type="scientific">Legionella israelensis</name>
    <dbReference type="NCBI Taxonomy" id="454"/>
    <lineage>
        <taxon>Bacteria</taxon>
        <taxon>Pseudomonadati</taxon>
        <taxon>Pseudomonadota</taxon>
        <taxon>Gammaproteobacteria</taxon>
        <taxon>Legionellales</taxon>
        <taxon>Legionellaceae</taxon>
        <taxon>Legionella</taxon>
    </lineage>
</organism>
<feature type="transmembrane region" description="Helical" evidence="25">
    <location>
        <begin position="12"/>
        <end position="31"/>
    </location>
</feature>
<comment type="catalytic activity">
    <reaction evidence="13">
        <text>L-alpha-aminoacyl-L-lysine(out) = L-alpha-aminoacyl-L-lysine(in)</text>
        <dbReference type="Rhea" id="RHEA:79383"/>
        <dbReference type="ChEBI" id="CHEBI:229966"/>
    </reaction>
</comment>